<evidence type="ECO:0000313" key="1">
    <source>
        <dbReference type="EMBL" id="SDO80245.1"/>
    </source>
</evidence>
<proteinExistence type="predicted"/>
<dbReference type="STRING" id="94869.SAMN04488529_101472"/>
<dbReference type="OrthoDB" id="5486659at2"/>
<keyword evidence="2" id="KW-1185">Reference proteome</keyword>
<dbReference type="EMBL" id="FNJM01000001">
    <property type="protein sequence ID" value="SDO80245.1"/>
    <property type="molecule type" value="Genomic_DNA"/>
</dbReference>
<name>A0A1H0MIU9_9CLOT</name>
<dbReference type="AlphaFoldDB" id="A0A1H0MIU9"/>
<accession>A0A1H0MIU9</accession>
<protein>
    <submittedName>
        <fullName evidence="1">Uncharacterized protein</fullName>
    </submittedName>
</protein>
<evidence type="ECO:0000313" key="2">
    <source>
        <dbReference type="Proteomes" id="UP000198597"/>
    </source>
</evidence>
<organism evidence="1 2">
    <name type="scientific">Clostridium gasigenes</name>
    <dbReference type="NCBI Taxonomy" id="94869"/>
    <lineage>
        <taxon>Bacteria</taxon>
        <taxon>Bacillati</taxon>
        <taxon>Bacillota</taxon>
        <taxon>Clostridia</taxon>
        <taxon>Eubacteriales</taxon>
        <taxon>Clostridiaceae</taxon>
        <taxon>Clostridium</taxon>
    </lineage>
</organism>
<sequence length="121" mass="14405">MFLSFIGMFRNKYLDREIGRDYTFKSVILVGVYDVKTLKLKLRQSQESKYNSPWNIVIDFNVDMGFSEKEISTMLDEYSKISKIILEEKNTLFDSLIKKLENYEELYKYIEDILGKGRCIK</sequence>
<gene>
    <name evidence="1" type="ORF">SAMN04488529_101472</name>
</gene>
<reference evidence="1 2" key="1">
    <citation type="submission" date="2016-10" db="EMBL/GenBank/DDBJ databases">
        <authorList>
            <person name="de Groot N.N."/>
        </authorList>
    </citation>
    <scope>NUCLEOTIDE SEQUENCE [LARGE SCALE GENOMIC DNA]</scope>
    <source>
        <strain evidence="1 2">DSM 12272</strain>
    </source>
</reference>
<dbReference type="Proteomes" id="UP000198597">
    <property type="component" value="Unassembled WGS sequence"/>
</dbReference>